<dbReference type="GO" id="GO:0003677">
    <property type="term" value="F:DNA binding"/>
    <property type="evidence" value="ECO:0007669"/>
    <property type="project" value="UniProtKB-KW"/>
</dbReference>
<keyword evidence="12" id="KW-0539">Nucleus</keyword>
<proteinExistence type="inferred from homology"/>
<evidence type="ECO:0000256" key="4">
    <source>
        <dbReference type="ARBA" id="ARBA00022490"/>
    </source>
</evidence>
<gene>
    <name evidence="17" type="primary">ENDOV</name>
</gene>
<dbReference type="Proteomes" id="UP000694423">
    <property type="component" value="Unplaced"/>
</dbReference>
<comment type="subunit">
    <text evidence="15">Monomer. Interacts with PABPC1; the interaction is RNA-dependent and stimulates ENDOV activity.</text>
</comment>
<keyword evidence="11" id="KW-0238">DNA-binding</keyword>
<dbReference type="AlphaFoldDB" id="A0A8C4KAP0"/>
<keyword evidence="10" id="KW-0694">RNA-binding</keyword>
<organism evidence="17 18">
    <name type="scientific">Dromaius novaehollandiae</name>
    <name type="common">Emu</name>
    <dbReference type="NCBI Taxonomy" id="8790"/>
    <lineage>
        <taxon>Eukaryota</taxon>
        <taxon>Metazoa</taxon>
        <taxon>Chordata</taxon>
        <taxon>Craniata</taxon>
        <taxon>Vertebrata</taxon>
        <taxon>Euteleostomi</taxon>
        <taxon>Archelosauria</taxon>
        <taxon>Archosauria</taxon>
        <taxon>Dinosauria</taxon>
        <taxon>Saurischia</taxon>
        <taxon>Theropoda</taxon>
        <taxon>Coelurosauria</taxon>
        <taxon>Aves</taxon>
        <taxon>Palaeognathae</taxon>
        <taxon>Casuariiformes</taxon>
        <taxon>Dromaiidae</taxon>
        <taxon>Dromaius</taxon>
    </lineage>
</organism>
<dbReference type="Ensembl" id="ENSDNVT00000025906.1">
    <property type="protein sequence ID" value="ENSDNVP00000021433.1"/>
    <property type="gene ID" value="ENSDNVG00000015004.1"/>
</dbReference>
<evidence type="ECO:0000256" key="7">
    <source>
        <dbReference type="ARBA" id="ARBA00022759"/>
    </source>
</evidence>
<dbReference type="OrthoDB" id="20018at2759"/>
<accession>A0A8C4KAP0</accession>
<evidence type="ECO:0000256" key="2">
    <source>
        <dbReference type="ARBA" id="ARBA00004210"/>
    </source>
</evidence>
<evidence type="ECO:0000256" key="8">
    <source>
        <dbReference type="ARBA" id="ARBA00022801"/>
    </source>
</evidence>
<name>A0A8C4KAP0_DRONO</name>
<dbReference type="GO" id="GO:0046872">
    <property type="term" value="F:metal ion binding"/>
    <property type="evidence" value="ECO:0007669"/>
    <property type="project" value="UniProtKB-KW"/>
</dbReference>
<evidence type="ECO:0000256" key="13">
    <source>
        <dbReference type="ARBA" id="ARBA00056032"/>
    </source>
</evidence>
<evidence type="ECO:0000256" key="9">
    <source>
        <dbReference type="ARBA" id="ARBA00022842"/>
    </source>
</evidence>
<evidence type="ECO:0000313" key="17">
    <source>
        <dbReference type="Ensembl" id="ENSDNVP00000021433.1"/>
    </source>
</evidence>
<evidence type="ECO:0000256" key="6">
    <source>
        <dbReference type="ARBA" id="ARBA00022723"/>
    </source>
</evidence>
<dbReference type="PANTHER" id="PTHR28511">
    <property type="entry name" value="ENDONUCLEASE V"/>
    <property type="match status" value="1"/>
</dbReference>
<dbReference type="FunFam" id="3.30.2170.10:FF:000002">
    <property type="entry name" value="Endonuclease V"/>
    <property type="match status" value="1"/>
</dbReference>
<comment type="cofactor">
    <cofactor evidence="1">
        <name>Mg(2+)</name>
        <dbReference type="ChEBI" id="CHEBI:18420"/>
    </cofactor>
</comment>
<keyword evidence="18" id="KW-1185">Reference proteome</keyword>
<keyword evidence="9" id="KW-0460">Magnesium</keyword>
<evidence type="ECO:0000256" key="14">
    <source>
        <dbReference type="ARBA" id="ARBA00061268"/>
    </source>
</evidence>
<dbReference type="Gene3D" id="3.30.2170.10">
    <property type="entry name" value="archaeoglobus fulgidus dsm 4304 superfamily"/>
    <property type="match status" value="1"/>
</dbReference>
<dbReference type="GO" id="GO:0010494">
    <property type="term" value="C:cytoplasmic stress granule"/>
    <property type="evidence" value="ECO:0007669"/>
    <property type="project" value="UniProtKB-SubCell"/>
</dbReference>
<reference evidence="17" key="2">
    <citation type="submission" date="2025-09" db="UniProtKB">
        <authorList>
            <consortium name="Ensembl"/>
        </authorList>
    </citation>
    <scope>IDENTIFICATION</scope>
</reference>
<dbReference type="HAMAP" id="MF_00801">
    <property type="entry name" value="Endonuclease_5"/>
    <property type="match status" value="1"/>
</dbReference>
<evidence type="ECO:0000256" key="11">
    <source>
        <dbReference type="ARBA" id="ARBA00023125"/>
    </source>
</evidence>
<sequence>MAAARPPLRALCVRRDPCPIPPPVLGTGPGPAGSSSLPREQAQLKASVIEEDTEEWQKDSSFAGLERVGGVDLSYVKGDDTNACASLVVLSYPDLEVLYEDCQMVAVTAPYVAGFLAFREVPFLVEAIQRLQQKEPRLKPQVLLVDGNGLLHHRGFGVACHLGVLTDLPCIGVAKNLLQVDGLARDELHREQIRSLQMEGDAFPLTGTSGKVLGMVLRSYNNSSKPLYISVGHRVCLETAVHLVKSCCRYRIPEPIRQADIRSREYIRKQLCSPLEVISSGPKRREKETEPDD</sequence>
<evidence type="ECO:0000256" key="3">
    <source>
        <dbReference type="ARBA" id="ARBA00004604"/>
    </source>
</evidence>
<dbReference type="GO" id="GO:0005730">
    <property type="term" value="C:nucleolus"/>
    <property type="evidence" value="ECO:0007669"/>
    <property type="project" value="UniProtKB-SubCell"/>
</dbReference>
<dbReference type="GO" id="GO:0003727">
    <property type="term" value="F:single-stranded RNA binding"/>
    <property type="evidence" value="ECO:0007669"/>
    <property type="project" value="TreeGrafter"/>
</dbReference>
<dbReference type="GO" id="GO:0006281">
    <property type="term" value="P:DNA repair"/>
    <property type="evidence" value="ECO:0007669"/>
    <property type="project" value="InterPro"/>
</dbReference>
<protein>
    <recommendedName>
        <fullName evidence="16">Endonuclease V</fullName>
    </recommendedName>
</protein>
<dbReference type="InterPro" id="IPR007581">
    <property type="entry name" value="Endonuclease-V"/>
</dbReference>
<dbReference type="CDD" id="cd06559">
    <property type="entry name" value="Endonuclease_V"/>
    <property type="match status" value="1"/>
</dbReference>
<dbReference type="PANTHER" id="PTHR28511:SF1">
    <property type="entry name" value="ENDONUCLEASE V"/>
    <property type="match status" value="1"/>
</dbReference>
<evidence type="ECO:0000256" key="10">
    <source>
        <dbReference type="ARBA" id="ARBA00022884"/>
    </source>
</evidence>
<reference evidence="17" key="1">
    <citation type="submission" date="2025-08" db="UniProtKB">
        <authorList>
            <consortium name="Ensembl"/>
        </authorList>
    </citation>
    <scope>IDENTIFICATION</scope>
</reference>
<evidence type="ECO:0000256" key="15">
    <source>
        <dbReference type="ARBA" id="ARBA00061971"/>
    </source>
</evidence>
<evidence type="ECO:0000313" key="18">
    <source>
        <dbReference type="Proteomes" id="UP000694423"/>
    </source>
</evidence>
<evidence type="ECO:0000256" key="16">
    <source>
        <dbReference type="ARBA" id="ARBA00071695"/>
    </source>
</evidence>
<comment type="function">
    <text evidence="13">Endoribonuclease that specifically cleaves inosine-containing RNAs: cleaves RNA at the second phosphodiester bond 3' to inosine. Active against both single-stranded and double-stranded RNAs. Has strong preference for single-stranded RNAs (ssRNAs) toward double-stranded RNAs (dsRNAs). Cleaves mRNAs and tRNAs containing inosine. Also able to cleave structure-specific dsRNA substrates containing the specific sites 5'-IIUI-3' and 5'-UIUU-3'. Inosine is present in a number of RNAs following editing; the function of inosine-specific endoribonuclease is still unclear: it could either play a regulatory role in edited RNAs, or be involved in antiviral response by removing the hyperedited long viral dsRNA genome that has undergone A-to-I editing. Binds branched DNA structures.</text>
</comment>
<keyword evidence="4" id="KW-0963">Cytoplasm</keyword>
<evidence type="ECO:0000256" key="5">
    <source>
        <dbReference type="ARBA" id="ARBA00022722"/>
    </source>
</evidence>
<evidence type="ECO:0000256" key="1">
    <source>
        <dbReference type="ARBA" id="ARBA00001946"/>
    </source>
</evidence>
<keyword evidence="5" id="KW-0540">Nuclease</keyword>
<keyword evidence="8" id="KW-0378">Hydrolase</keyword>
<comment type="subcellular location">
    <subcellularLocation>
        <location evidence="2">Cytoplasm</location>
        <location evidence="2">Stress granule</location>
    </subcellularLocation>
    <subcellularLocation>
        <location evidence="3">Nucleus</location>
        <location evidence="3">Nucleolus</location>
    </subcellularLocation>
</comment>
<comment type="similarity">
    <text evidence="14">Belongs to the endonuclease V family.</text>
</comment>
<dbReference type="GO" id="GO:0016891">
    <property type="term" value="F:RNA endonuclease activity producing 5'-phosphomonoesters, hydrolytic mechanism"/>
    <property type="evidence" value="ECO:0007669"/>
    <property type="project" value="TreeGrafter"/>
</dbReference>
<dbReference type="Pfam" id="PF04493">
    <property type="entry name" value="Endonuclease_5"/>
    <property type="match status" value="1"/>
</dbReference>
<keyword evidence="6" id="KW-0479">Metal-binding</keyword>
<evidence type="ECO:0000256" key="12">
    <source>
        <dbReference type="ARBA" id="ARBA00023242"/>
    </source>
</evidence>
<keyword evidence="7" id="KW-0255">Endonuclease</keyword>